<evidence type="ECO:0000256" key="1">
    <source>
        <dbReference type="SAM" id="SignalP"/>
    </source>
</evidence>
<organism evidence="2 3">
    <name type="scientific">Leuconostoc pseudomesenteroides</name>
    <dbReference type="NCBI Taxonomy" id="33968"/>
    <lineage>
        <taxon>Bacteria</taxon>
        <taxon>Bacillati</taxon>
        <taxon>Bacillota</taxon>
        <taxon>Bacilli</taxon>
        <taxon>Lactobacillales</taxon>
        <taxon>Lactobacillaceae</taxon>
        <taxon>Leuconostoc</taxon>
    </lineage>
</organism>
<evidence type="ECO:0000313" key="2">
    <source>
        <dbReference type="EMBL" id="ORI97844.1"/>
    </source>
</evidence>
<reference evidence="2 3" key="1">
    <citation type="journal article" date="2017" name="Front. Microbiol.">
        <title>Genomic Characterization of Dairy Associated Leuconostoc Species and Diversity of Leuconostocs in Undefined Mixed Mesophilic Starter Cultures.</title>
        <authorList>
            <person name="Frantzen C.A."/>
            <person name="Kot W."/>
            <person name="Pedersen T.B."/>
            <person name="Ardo Y.M."/>
            <person name="Broadbent J.R."/>
            <person name="Neve H."/>
            <person name="Hansen L.H."/>
            <person name="Dal Bello F."/>
            <person name="Ostlie H.M."/>
            <person name="Kleppen H.P."/>
            <person name="Vogensen F.K."/>
            <person name="Holo H."/>
        </authorList>
    </citation>
    <scope>NUCLEOTIDE SEQUENCE [LARGE SCALE GENOMIC DNA]</scope>
    <source>
        <strain evidence="2 3">LMGCF08</strain>
    </source>
</reference>
<dbReference type="AlphaFoldDB" id="A0A1X0VDX0"/>
<dbReference type="EMBL" id="MPLS01000013">
    <property type="protein sequence ID" value="ORI97844.1"/>
    <property type="molecule type" value="Genomic_DNA"/>
</dbReference>
<proteinExistence type="predicted"/>
<comment type="caution">
    <text evidence="2">The sequence shown here is derived from an EMBL/GenBank/DDBJ whole genome shotgun (WGS) entry which is preliminary data.</text>
</comment>
<evidence type="ECO:0000313" key="3">
    <source>
        <dbReference type="Proteomes" id="UP000192288"/>
    </source>
</evidence>
<dbReference type="RefSeq" id="WP_080519188.1">
    <property type="nucleotide sequence ID" value="NZ_MPLS01000013.1"/>
</dbReference>
<dbReference type="Proteomes" id="UP000192288">
    <property type="component" value="Unassembled WGS sequence"/>
</dbReference>
<gene>
    <name evidence="2" type="ORF">BMR96_04970</name>
</gene>
<dbReference type="STRING" id="33968.BMS77_04935"/>
<name>A0A1X0VDX0_LEUPS</name>
<keyword evidence="1" id="KW-0732">Signal</keyword>
<feature type="signal peptide" evidence="1">
    <location>
        <begin position="1"/>
        <end position="27"/>
    </location>
</feature>
<protein>
    <submittedName>
        <fullName evidence="2">Chitinase</fullName>
    </submittedName>
</protein>
<accession>A0A1X0VDX0</accession>
<feature type="chain" id="PRO_5012122952" evidence="1">
    <location>
        <begin position="28"/>
        <end position="181"/>
    </location>
</feature>
<sequence length="181" mass="18454">MTIYTKTITAALALMLGAAPLVGTVSAETSDGTVTFSDETGALSIDSADDTTFGTIDLASVADFTPTATNQATGKVVLSQTSANPTGTYGITVQQTGDWINGGTQATAANLPIQYDGTSITAAQDFVTTGTSAPTTRGLSDKNFNYGSKDFTLDLTGSGNLTNALDKALTSEVTWTLTEGA</sequence>